<evidence type="ECO:0000256" key="5">
    <source>
        <dbReference type="ARBA" id="ARBA00023163"/>
    </source>
</evidence>
<dbReference type="GO" id="GO:0006352">
    <property type="term" value="P:DNA-templated transcription initiation"/>
    <property type="evidence" value="ECO:0007669"/>
    <property type="project" value="InterPro"/>
</dbReference>
<dbReference type="PANTHER" id="PTHR43133">
    <property type="entry name" value="RNA POLYMERASE ECF-TYPE SIGMA FACTO"/>
    <property type="match status" value="1"/>
</dbReference>
<dbReference type="Gene3D" id="1.10.1740.10">
    <property type="match status" value="1"/>
</dbReference>
<accession>A0A7Z0WIH9</accession>
<dbReference type="AlphaFoldDB" id="A0A7Z0WIH9"/>
<comment type="similarity">
    <text evidence="1">Belongs to the sigma-70 factor family. ECF subfamily.</text>
</comment>
<dbReference type="PANTHER" id="PTHR43133:SF50">
    <property type="entry name" value="ECF RNA POLYMERASE SIGMA FACTOR SIGM"/>
    <property type="match status" value="1"/>
</dbReference>
<sequence length="173" mass="19051">MRDAEFTDFVTHRSPTLLRSAYLLCGGDHAAAEDLLQEVLERVFPRWRRIRDNPEAYVRAALVNAATNRWRHRSRRVTEAPLAIDVPAPPVAGPEQHILTHDLVVRALATLPTRMRAVLVLRFFDDLSAADTAAVLRCGVGTVKSQTSRGLARLREHLTPSATATTGAADGQP</sequence>
<feature type="domain" description="RNA polymerase sigma-70 region 2" evidence="6">
    <location>
        <begin position="10"/>
        <end position="76"/>
    </location>
</feature>
<dbReference type="InterPro" id="IPR039425">
    <property type="entry name" value="RNA_pol_sigma-70-like"/>
</dbReference>
<dbReference type="InterPro" id="IPR014284">
    <property type="entry name" value="RNA_pol_sigma-70_dom"/>
</dbReference>
<dbReference type="InterPro" id="IPR013249">
    <property type="entry name" value="RNA_pol_sigma70_r4_t2"/>
</dbReference>
<feature type="domain" description="RNA polymerase sigma factor 70 region 4 type 2" evidence="7">
    <location>
        <begin position="103"/>
        <end position="154"/>
    </location>
</feature>
<dbReference type="InterPro" id="IPR007627">
    <property type="entry name" value="RNA_pol_sigma70_r2"/>
</dbReference>
<name>A0A7Z0WIH9_9PSEU</name>
<dbReference type="Pfam" id="PF08281">
    <property type="entry name" value="Sigma70_r4_2"/>
    <property type="match status" value="1"/>
</dbReference>
<reference evidence="8 9" key="1">
    <citation type="submission" date="2016-12" db="EMBL/GenBank/DDBJ databases">
        <title>The draft genome sequence of Actinophytocola xinjiangensis.</title>
        <authorList>
            <person name="Wang W."/>
            <person name="Yuan L."/>
        </authorList>
    </citation>
    <scope>NUCLEOTIDE SEQUENCE [LARGE SCALE GENOMIC DNA]</scope>
    <source>
        <strain evidence="8 9">CGMCC 4.4663</strain>
    </source>
</reference>
<dbReference type="SUPFAM" id="SSF88659">
    <property type="entry name" value="Sigma3 and sigma4 domains of RNA polymerase sigma factors"/>
    <property type="match status" value="1"/>
</dbReference>
<keyword evidence="3" id="KW-0731">Sigma factor</keyword>
<dbReference type="OrthoDB" id="2046835at2"/>
<dbReference type="InterPro" id="IPR013324">
    <property type="entry name" value="RNA_pol_sigma_r3/r4-like"/>
</dbReference>
<evidence type="ECO:0000259" key="6">
    <source>
        <dbReference type="Pfam" id="PF04542"/>
    </source>
</evidence>
<dbReference type="SUPFAM" id="SSF88946">
    <property type="entry name" value="Sigma2 domain of RNA polymerase sigma factors"/>
    <property type="match status" value="1"/>
</dbReference>
<dbReference type="GO" id="GO:0016987">
    <property type="term" value="F:sigma factor activity"/>
    <property type="evidence" value="ECO:0007669"/>
    <property type="project" value="UniProtKB-KW"/>
</dbReference>
<evidence type="ECO:0000313" key="9">
    <source>
        <dbReference type="Proteomes" id="UP000185696"/>
    </source>
</evidence>
<keyword evidence="5" id="KW-0804">Transcription</keyword>
<gene>
    <name evidence="8" type="ORF">BLA60_24855</name>
</gene>
<proteinExistence type="inferred from homology"/>
<keyword evidence="9" id="KW-1185">Reference proteome</keyword>
<evidence type="ECO:0000313" key="8">
    <source>
        <dbReference type="EMBL" id="OLF08095.1"/>
    </source>
</evidence>
<dbReference type="GO" id="GO:0003677">
    <property type="term" value="F:DNA binding"/>
    <property type="evidence" value="ECO:0007669"/>
    <property type="project" value="UniProtKB-KW"/>
</dbReference>
<keyword evidence="2" id="KW-0805">Transcription regulation</keyword>
<evidence type="ECO:0000256" key="1">
    <source>
        <dbReference type="ARBA" id="ARBA00010641"/>
    </source>
</evidence>
<dbReference type="Proteomes" id="UP000185696">
    <property type="component" value="Unassembled WGS sequence"/>
</dbReference>
<dbReference type="EMBL" id="MSIF01000013">
    <property type="protein sequence ID" value="OLF08095.1"/>
    <property type="molecule type" value="Genomic_DNA"/>
</dbReference>
<comment type="caution">
    <text evidence="8">The sequence shown here is derived from an EMBL/GenBank/DDBJ whole genome shotgun (WGS) entry which is preliminary data.</text>
</comment>
<protein>
    <recommendedName>
        <fullName evidence="10">RNA polymerase sigma-70 factor (Sigma-E family)</fullName>
    </recommendedName>
</protein>
<dbReference type="InterPro" id="IPR036388">
    <property type="entry name" value="WH-like_DNA-bd_sf"/>
</dbReference>
<dbReference type="Gene3D" id="1.10.10.10">
    <property type="entry name" value="Winged helix-like DNA-binding domain superfamily/Winged helix DNA-binding domain"/>
    <property type="match status" value="1"/>
</dbReference>
<dbReference type="NCBIfam" id="TIGR02937">
    <property type="entry name" value="sigma70-ECF"/>
    <property type="match status" value="1"/>
</dbReference>
<dbReference type="Pfam" id="PF04542">
    <property type="entry name" value="Sigma70_r2"/>
    <property type="match status" value="1"/>
</dbReference>
<dbReference type="InterPro" id="IPR013325">
    <property type="entry name" value="RNA_pol_sigma_r2"/>
</dbReference>
<evidence type="ECO:0008006" key="10">
    <source>
        <dbReference type="Google" id="ProtNLM"/>
    </source>
</evidence>
<dbReference type="InterPro" id="IPR014325">
    <property type="entry name" value="RNA_pol_sigma-E_actinobac"/>
</dbReference>
<dbReference type="CDD" id="cd06171">
    <property type="entry name" value="Sigma70_r4"/>
    <property type="match status" value="1"/>
</dbReference>
<evidence type="ECO:0000256" key="2">
    <source>
        <dbReference type="ARBA" id="ARBA00023015"/>
    </source>
</evidence>
<dbReference type="NCBIfam" id="TIGR02983">
    <property type="entry name" value="SigE-fam_strep"/>
    <property type="match status" value="1"/>
</dbReference>
<evidence type="ECO:0000256" key="4">
    <source>
        <dbReference type="ARBA" id="ARBA00023125"/>
    </source>
</evidence>
<organism evidence="8 9">
    <name type="scientific">Actinophytocola xinjiangensis</name>
    <dbReference type="NCBI Taxonomy" id="485602"/>
    <lineage>
        <taxon>Bacteria</taxon>
        <taxon>Bacillati</taxon>
        <taxon>Actinomycetota</taxon>
        <taxon>Actinomycetes</taxon>
        <taxon>Pseudonocardiales</taxon>
        <taxon>Pseudonocardiaceae</taxon>
    </lineage>
</organism>
<evidence type="ECO:0000259" key="7">
    <source>
        <dbReference type="Pfam" id="PF08281"/>
    </source>
</evidence>
<dbReference type="RefSeq" id="WP_075135398.1">
    <property type="nucleotide sequence ID" value="NZ_MSIF01000013.1"/>
</dbReference>
<keyword evidence="4" id="KW-0238">DNA-binding</keyword>
<evidence type="ECO:0000256" key="3">
    <source>
        <dbReference type="ARBA" id="ARBA00023082"/>
    </source>
</evidence>